<sequence length="157" mass="17999">MDNNGKGIDGTVEEILALEKKIRATGCFSMIHNGEEPFLPFGRGKPQQSLHFCRMLEVYPDRRAKEMVERMNVLDLFDLPMVIMKFRYDRRIDKAEVTCKYGTFEEVRRVLLADEDTSIAQPMERPVVAKTCRGVPRRKRVHAVSGLTEASGAPRER</sequence>
<name>A0A0F9L9U6_9ZZZZ</name>
<gene>
    <name evidence="1" type="ORF">LCGC14_1302430</name>
</gene>
<reference evidence="1" key="1">
    <citation type="journal article" date="2015" name="Nature">
        <title>Complex archaea that bridge the gap between prokaryotes and eukaryotes.</title>
        <authorList>
            <person name="Spang A."/>
            <person name="Saw J.H."/>
            <person name="Jorgensen S.L."/>
            <person name="Zaremba-Niedzwiedzka K."/>
            <person name="Martijn J."/>
            <person name="Lind A.E."/>
            <person name="van Eijk R."/>
            <person name="Schleper C."/>
            <person name="Guy L."/>
            <person name="Ettema T.J."/>
        </authorList>
    </citation>
    <scope>NUCLEOTIDE SEQUENCE</scope>
</reference>
<evidence type="ECO:0000313" key="1">
    <source>
        <dbReference type="EMBL" id="KKM84121.1"/>
    </source>
</evidence>
<comment type="caution">
    <text evidence="1">The sequence shown here is derived from an EMBL/GenBank/DDBJ whole genome shotgun (WGS) entry which is preliminary data.</text>
</comment>
<accession>A0A0F9L9U6</accession>
<dbReference type="EMBL" id="LAZR01007613">
    <property type="protein sequence ID" value="KKM84121.1"/>
    <property type="molecule type" value="Genomic_DNA"/>
</dbReference>
<proteinExistence type="predicted"/>
<dbReference type="AlphaFoldDB" id="A0A0F9L9U6"/>
<organism evidence="1">
    <name type="scientific">marine sediment metagenome</name>
    <dbReference type="NCBI Taxonomy" id="412755"/>
    <lineage>
        <taxon>unclassified sequences</taxon>
        <taxon>metagenomes</taxon>
        <taxon>ecological metagenomes</taxon>
    </lineage>
</organism>
<protein>
    <submittedName>
        <fullName evidence="1">Uncharacterized protein</fullName>
    </submittedName>
</protein>